<dbReference type="GO" id="GO:0005634">
    <property type="term" value="C:nucleus"/>
    <property type="evidence" value="ECO:0007669"/>
    <property type="project" value="TreeGrafter"/>
</dbReference>
<dbReference type="GO" id="GO:0003729">
    <property type="term" value="F:mRNA binding"/>
    <property type="evidence" value="ECO:0007669"/>
    <property type="project" value="TreeGrafter"/>
</dbReference>
<dbReference type="EMBL" id="SDIL01000056">
    <property type="protein sequence ID" value="RXK37996.1"/>
    <property type="molecule type" value="Genomic_DNA"/>
</dbReference>
<dbReference type="Gene3D" id="3.30.70.330">
    <property type="match status" value="1"/>
</dbReference>
<dbReference type="InParanoid" id="A0A4Q1BJZ9"/>
<dbReference type="PANTHER" id="PTHR23003:SF3">
    <property type="entry name" value="FI21236P1-RELATED"/>
    <property type="match status" value="1"/>
</dbReference>
<dbReference type="STRING" id="5217.A0A4Q1BJZ9"/>
<dbReference type="SUPFAM" id="SSF54928">
    <property type="entry name" value="RNA-binding domain, RBD"/>
    <property type="match status" value="1"/>
</dbReference>
<keyword evidence="6" id="KW-1185">Reference proteome</keyword>
<dbReference type="GO" id="GO:1990904">
    <property type="term" value="C:ribonucleoprotein complex"/>
    <property type="evidence" value="ECO:0007669"/>
    <property type="project" value="TreeGrafter"/>
</dbReference>
<dbReference type="PANTHER" id="PTHR23003">
    <property type="entry name" value="RNA RECOGNITION MOTIF RRM DOMAIN CONTAINING PROTEIN"/>
    <property type="match status" value="1"/>
</dbReference>
<organism evidence="5 6">
    <name type="scientific">Tremella mesenterica</name>
    <name type="common">Jelly fungus</name>
    <dbReference type="NCBI Taxonomy" id="5217"/>
    <lineage>
        <taxon>Eukaryota</taxon>
        <taxon>Fungi</taxon>
        <taxon>Dikarya</taxon>
        <taxon>Basidiomycota</taxon>
        <taxon>Agaricomycotina</taxon>
        <taxon>Tremellomycetes</taxon>
        <taxon>Tremellales</taxon>
        <taxon>Tremellaceae</taxon>
        <taxon>Tremella</taxon>
    </lineage>
</organism>
<dbReference type="InterPro" id="IPR000504">
    <property type="entry name" value="RRM_dom"/>
</dbReference>
<dbReference type="InterPro" id="IPR050374">
    <property type="entry name" value="RRT5_SRSF_SR"/>
</dbReference>
<dbReference type="Proteomes" id="UP000289152">
    <property type="component" value="Unassembled WGS sequence"/>
</dbReference>
<comment type="caution">
    <text evidence="5">The sequence shown here is derived from an EMBL/GenBank/DDBJ whole genome shotgun (WGS) entry which is preliminary data.</text>
</comment>
<feature type="region of interest" description="Disordered" evidence="3">
    <location>
        <begin position="94"/>
        <end position="119"/>
    </location>
</feature>
<feature type="domain" description="RRM" evidence="4">
    <location>
        <begin position="125"/>
        <end position="201"/>
    </location>
</feature>
<dbReference type="SMART" id="SM00360">
    <property type="entry name" value="RRM"/>
    <property type="match status" value="1"/>
</dbReference>
<evidence type="ECO:0000313" key="6">
    <source>
        <dbReference type="Proteomes" id="UP000289152"/>
    </source>
</evidence>
<dbReference type="InterPro" id="IPR035979">
    <property type="entry name" value="RBD_domain_sf"/>
</dbReference>
<evidence type="ECO:0000313" key="5">
    <source>
        <dbReference type="EMBL" id="RXK37996.1"/>
    </source>
</evidence>
<dbReference type="VEuPathDB" id="FungiDB:TREMEDRAFT_71152"/>
<dbReference type="PROSITE" id="PS50102">
    <property type="entry name" value="RRM"/>
    <property type="match status" value="1"/>
</dbReference>
<dbReference type="GO" id="GO:0005737">
    <property type="term" value="C:cytoplasm"/>
    <property type="evidence" value="ECO:0007669"/>
    <property type="project" value="TreeGrafter"/>
</dbReference>
<dbReference type="OrthoDB" id="2594974at2759"/>
<dbReference type="Pfam" id="PF00076">
    <property type="entry name" value="RRM_1"/>
    <property type="match status" value="1"/>
</dbReference>
<gene>
    <name evidence="5" type="ORF">M231_04782</name>
</gene>
<evidence type="ECO:0000259" key="4">
    <source>
        <dbReference type="PROSITE" id="PS50102"/>
    </source>
</evidence>
<proteinExistence type="predicted"/>
<reference evidence="5 6" key="1">
    <citation type="submission" date="2016-06" db="EMBL/GenBank/DDBJ databases">
        <title>Evolution of pathogenesis and genome organization in the Tremellales.</title>
        <authorList>
            <person name="Cuomo C."/>
            <person name="Litvintseva A."/>
            <person name="Heitman J."/>
            <person name="Chen Y."/>
            <person name="Sun S."/>
            <person name="Springer D."/>
            <person name="Dromer F."/>
            <person name="Young S."/>
            <person name="Zeng Q."/>
            <person name="Chapman S."/>
            <person name="Gujja S."/>
            <person name="Saif S."/>
            <person name="Birren B."/>
        </authorList>
    </citation>
    <scope>NUCLEOTIDE SEQUENCE [LARGE SCALE GENOMIC DNA]</scope>
    <source>
        <strain evidence="5 6">ATCC 28783</strain>
    </source>
</reference>
<name>A0A4Q1BJZ9_TREME</name>
<evidence type="ECO:0000256" key="3">
    <source>
        <dbReference type="SAM" id="MobiDB-lite"/>
    </source>
</evidence>
<dbReference type="InterPro" id="IPR012677">
    <property type="entry name" value="Nucleotide-bd_a/b_plait_sf"/>
</dbReference>
<evidence type="ECO:0000256" key="2">
    <source>
        <dbReference type="PROSITE-ProRule" id="PRU00176"/>
    </source>
</evidence>
<evidence type="ECO:0000256" key="1">
    <source>
        <dbReference type="ARBA" id="ARBA00022884"/>
    </source>
</evidence>
<keyword evidence="1 2" id="KW-0694">RNA-binding</keyword>
<protein>
    <recommendedName>
        <fullName evidence="4">RRM domain-containing protein</fullName>
    </recommendedName>
</protein>
<accession>A0A4Q1BJZ9</accession>
<sequence length="217" mass="22850">MFNGFDWFGNVLEVREDRFAGGTGGFRGRGGFGGFRGGFGGPGFRGGFQPGFRGGFNGGFRGGFGGGGFGRGGFAGNMNGGMGNGGGGRNFTNDLYADYNGPNQSSNGDMQVDPAPRREAAEPNQQILVRNLPWSTSNEDLVELFETVGSVTLAEILFEGSRSKGEGIVQFTETAEARTAGDKFTGYMYGGRPLDVQFNPRWHEFSSTAAKGGQAAA</sequence>
<dbReference type="AlphaFoldDB" id="A0A4Q1BJZ9"/>